<comment type="caution">
    <text evidence="7">The sequence shown here is derived from an EMBL/GenBank/DDBJ whole genome shotgun (WGS) entry which is preliminary data.</text>
</comment>
<dbReference type="PANTHER" id="PTHR38782">
    <property type="match status" value="1"/>
</dbReference>
<feature type="domain" description="MucB/RseB C-terminal" evidence="6">
    <location>
        <begin position="226"/>
        <end position="320"/>
    </location>
</feature>
<dbReference type="PANTHER" id="PTHR38782:SF1">
    <property type="entry name" value="SIGMA-E FACTOR REGULATORY PROTEIN RSEB"/>
    <property type="match status" value="1"/>
</dbReference>
<evidence type="ECO:0000256" key="4">
    <source>
        <dbReference type="ARBA" id="ARBA00022764"/>
    </source>
</evidence>
<dbReference type="Gene3D" id="3.30.200.100">
    <property type="entry name" value="MucB/RseB, C-terminal domain"/>
    <property type="match status" value="1"/>
</dbReference>
<organism evidence="7 8">
    <name type="scientific">Oceanisphaera ostreae</name>
    <dbReference type="NCBI Taxonomy" id="914151"/>
    <lineage>
        <taxon>Bacteria</taxon>
        <taxon>Pseudomonadati</taxon>
        <taxon>Pseudomonadota</taxon>
        <taxon>Gammaproteobacteria</taxon>
        <taxon>Aeromonadales</taxon>
        <taxon>Aeromonadaceae</taxon>
        <taxon>Oceanisphaera</taxon>
    </lineage>
</organism>
<dbReference type="InterPro" id="IPR033436">
    <property type="entry name" value="MucB/RseB_C"/>
</dbReference>
<dbReference type="CDD" id="cd16327">
    <property type="entry name" value="RseB"/>
    <property type="match status" value="1"/>
</dbReference>
<gene>
    <name evidence="7" type="ORF">ACFQ1C_14050</name>
</gene>
<feature type="domain" description="MucB/RseB N-terminal" evidence="5">
    <location>
        <begin position="29"/>
        <end position="212"/>
    </location>
</feature>
<dbReference type="Proteomes" id="UP001597048">
    <property type="component" value="Unassembled WGS sequence"/>
</dbReference>
<protein>
    <submittedName>
        <fullName evidence="7">MucB/RseB C-terminal domain-containing protein</fullName>
    </submittedName>
</protein>
<evidence type="ECO:0000256" key="2">
    <source>
        <dbReference type="ARBA" id="ARBA00008150"/>
    </source>
</evidence>
<comment type="subcellular location">
    <subcellularLocation>
        <location evidence="1">Periplasm</location>
    </subcellularLocation>
</comment>
<keyword evidence="8" id="KW-1185">Reference proteome</keyword>
<dbReference type="Gene3D" id="2.50.20.10">
    <property type="entry name" value="Lipoprotein localisation LolA/LolB/LppX"/>
    <property type="match status" value="1"/>
</dbReference>
<dbReference type="EMBL" id="JBHTJS010000058">
    <property type="protein sequence ID" value="MFD1009267.1"/>
    <property type="molecule type" value="Genomic_DNA"/>
</dbReference>
<dbReference type="InterPro" id="IPR033434">
    <property type="entry name" value="MucB/RseB_N"/>
</dbReference>
<name>A0ABW3KJI3_9GAMM</name>
<accession>A0ABW3KJI3</accession>
<keyword evidence="4" id="KW-0574">Periplasm</keyword>
<sequence>MVLRIQGLRAVILIMAWALPSVVMAEQESAKVVLQRMQQAYQQLNFELTLIEFSQGLLEPKRLTRGHLDGEVLTHLTHLNGRPREFVQRNDETSFFDASHSGYTLKNANLPGLFYRLQQVSLTPILEHYDAVLAGRSRVLGKVAQVVRLAPKAPGYYGYVLWLDQESGLLVKLDTLTQEGSMVEQSMGVALKISDQPSSLVSELKSATLPPAMSVSDVYPTLPQPLPWQVGWLPAGFTLRSQDTHKLPVTEQPVDYLMLSNGLVDVSVYMAKAGRNTDMNRPLIRQGATHLLSVVNASQIEITVVGAIPAETARQIAESVIHDSTGKTP</sequence>
<evidence type="ECO:0000256" key="1">
    <source>
        <dbReference type="ARBA" id="ARBA00004418"/>
    </source>
</evidence>
<evidence type="ECO:0000259" key="6">
    <source>
        <dbReference type="Pfam" id="PF17188"/>
    </source>
</evidence>
<dbReference type="InterPro" id="IPR005588">
    <property type="entry name" value="MucB_RseB"/>
</dbReference>
<dbReference type="InterPro" id="IPR038484">
    <property type="entry name" value="MucB/RseB_C_sf"/>
</dbReference>
<evidence type="ECO:0000256" key="3">
    <source>
        <dbReference type="ARBA" id="ARBA00022729"/>
    </source>
</evidence>
<dbReference type="PIRSF" id="PIRSF005427">
    <property type="entry name" value="RseB"/>
    <property type="match status" value="1"/>
</dbReference>
<evidence type="ECO:0000313" key="8">
    <source>
        <dbReference type="Proteomes" id="UP001597048"/>
    </source>
</evidence>
<dbReference type="Pfam" id="PF03888">
    <property type="entry name" value="MucB_RseB"/>
    <property type="match status" value="1"/>
</dbReference>
<proteinExistence type="inferred from homology"/>
<comment type="similarity">
    <text evidence="2">Belongs to the RseB family.</text>
</comment>
<keyword evidence="3" id="KW-0732">Signal</keyword>
<dbReference type="Pfam" id="PF17188">
    <property type="entry name" value="MucB_RseB_C"/>
    <property type="match status" value="1"/>
</dbReference>
<evidence type="ECO:0000313" key="7">
    <source>
        <dbReference type="EMBL" id="MFD1009267.1"/>
    </source>
</evidence>
<dbReference type="RefSeq" id="WP_379559299.1">
    <property type="nucleotide sequence ID" value="NZ_JBHTJS010000058.1"/>
</dbReference>
<evidence type="ECO:0000259" key="5">
    <source>
        <dbReference type="Pfam" id="PF03888"/>
    </source>
</evidence>
<reference evidence="8" key="1">
    <citation type="journal article" date="2019" name="Int. J. Syst. Evol. Microbiol.">
        <title>The Global Catalogue of Microorganisms (GCM) 10K type strain sequencing project: providing services to taxonomists for standard genome sequencing and annotation.</title>
        <authorList>
            <consortium name="The Broad Institute Genomics Platform"/>
            <consortium name="The Broad Institute Genome Sequencing Center for Infectious Disease"/>
            <person name="Wu L."/>
            <person name="Ma J."/>
        </authorList>
    </citation>
    <scope>NUCLEOTIDE SEQUENCE [LARGE SCALE GENOMIC DNA]</scope>
    <source>
        <strain evidence="8">CCUG 60525</strain>
    </source>
</reference>